<gene>
    <name evidence="2" type="ORF">ODY93_01230</name>
</gene>
<accession>A0ABT6U6U4</accession>
<dbReference type="Proteomes" id="UP001159075">
    <property type="component" value="Unassembled WGS sequence"/>
</dbReference>
<sequence length="231" mass="26113">MSDFYKLKNNKFRYPLDKPIQYEGGKVIIERLIHLFKVSNRLELAELIGVTPATLSTWTTRNTTPHELIIRLHLAMNTPVEYLCFGTGRSFGVEIDEGFVVGESAPKYTALVEPDEAYKMPILTVCEIENGALSVIEKFRMDSGLFFLNSIQPNTDDFLLKDAGRKLFINSRETVVTKGRYLFSVNGAYQVGDLRQMPDGNTYFFDGDDKYPINPNATKIHGKVVSVIETV</sequence>
<comment type="caution">
    <text evidence="2">The sequence shown here is derived from an EMBL/GenBank/DDBJ whole genome shotgun (WGS) entry which is preliminary data.</text>
</comment>
<evidence type="ECO:0000259" key="1">
    <source>
        <dbReference type="PROSITE" id="PS50943"/>
    </source>
</evidence>
<dbReference type="Gene3D" id="1.10.260.40">
    <property type="entry name" value="lambda repressor-like DNA-binding domains"/>
    <property type="match status" value="1"/>
</dbReference>
<dbReference type="InterPro" id="IPR010982">
    <property type="entry name" value="Lambda_DNA-bd_dom_sf"/>
</dbReference>
<dbReference type="InterPro" id="IPR010744">
    <property type="entry name" value="Phage_CI_N"/>
</dbReference>
<name>A0ABT6U6U4_9GAMM</name>
<feature type="domain" description="HTH cro/C1-type" evidence="1">
    <location>
        <begin position="43"/>
        <end position="83"/>
    </location>
</feature>
<keyword evidence="3" id="KW-1185">Reference proteome</keyword>
<dbReference type="InterPro" id="IPR001387">
    <property type="entry name" value="Cro/C1-type_HTH"/>
</dbReference>
<organism evidence="2 3">
    <name type="scientific">Shewanella xiamenensis</name>
    <dbReference type="NCBI Taxonomy" id="332186"/>
    <lineage>
        <taxon>Bacteria</taxon>
        <taxon>Pseudomonadati</taxon>
        <taxon>Pseudomonadota</taxon>
        <taxon>Gammaproteobacteria</taxon>
        <taxon>Alteromonadales</taxon>
        <taxon>Shewanellaceae</taxon>
        <taxon>Shewanella</taxon>
    </lineage>
</organism>
<dbReference type="EMBL" id="JAOTLW010000001">
    <property type="protein sequence ID" value="MDI5830173.1"/>
    <property type="molecule type" value="Genomic_DNA"/>
</dbReference>
<protein>
    <submittedName>
        <fullName evidence="2">Helix-turn-helix domain containing protein</fullName>
    </submittedName>
</protein>
<dbReference type="PROSITE" id="PS50943">
    <property type="entry name" value="HTH_CROC1"/>
    <property type="match status" value="1"/>
</dbReference>
<proteinExistence type="predicted"/>
<dbReference type="Gene3D" id="2.10.109.10">
    <property type="entry name" value="Umud Fragment, subunit A"/>
    <property type="match status" value="1"/>
</dbReference>
<evidence type="ECO:0000313" key="3">
    <source>
        <dbReference type="Proteomes" id="UP001159075"/>
    </source>
</evidence>
<dbReference type="RefSeq" id="WP_282678857.1">
    <property type="nucleotide sequence ID" value="NZ_JAOTLW010000001.1"/>
</dbReference>
<evidence type="ECO:0000313" key="2">
    <source>
        <dbReference type="EMBL" id="MDI5830173.1"/>
    </source>
</evidence>
<dbReference type="CDD" id="cd00093">
    <property type="entry name" value="HTH_XRE"/>
    <property type="match status" value="1"/>
</dbReference>
<reference evidence="2 3" key="1">
    <citation type="submission" date="2022-09" db="EMBL/GenBank/DDBJ databases">
        <title>The outer-membrane cytochrome OmcA is essential for infection of Shewanella oneidensis by a zebrafish-associated bacteriophage.</title>
        <authorList>
            <person name="Grenfell A.W."/>
            <person name="Intile P."/>
            <person name="Mcfarlane J."/>
            <person name="Leung D."/>
            <person name="Abdalla K."/>
            <person name="Wold M."/>
            <person name="Kees E."/>
            <person name="Gralnick J."/>
        </authorList>
    </citation>
    <scope>NUCLEOTIDE SEQUENCE [LARGE SCALE GENOMIC DNA]</scope>
    <source>
        <strain evidence="2 3">NF-5</strain>
    </source>
</reference>
<dbReference type="Pfam" id="PF07022">
    <property type="entry name" value="Phage_CI_repr"/>
    <property type="match status" value="1"/>
</dbReference>
<dbReference type="SUPFAM" id="SSF47413">
    <property type="entry name" value="lambda repressor-like DNA-binding domains"/>
    <property type="match status" value="1"/>
</dbReference>